<reference evidence="3" key="1">
    <citation type="journal article" date="2020" name="mSystems">
        <title>Genome- and Community-Level Interaction Insights into Carbon Utilization and Element Cycling Functions of Hydrothermarchaeota in Hydrothermal Sediment.</title>
        <authorList>
            <person name="Zhou Z."/>
            <person name="Liu Y."/>
            <person name="Xu W."/>
            <person name="Pan J."/>
            <person name="Luo Z.H."/>
            <person name="Li M."/>
        </authorList>
    </citation>
    <scope>NUCLEOTIDE SEQUENCE [LARGE SCALE GENOMIC DNA]</scope>
    <source>
        <strain evidence="3">SpSt-34</strain>
    </source>
</reference>
<protein>
    <submittedName>
        <fullName evidence="3">Uncharacterized protein</fullName>
    </submittedName>
</protein>
<keyword evidence="2" id="KW-1133">Transmembrane helix</keyword>
<gene>
    <name evidence="3" type="ORF">ENQ77_01585</name>
</gene>
<keyword evidence="2" id="KW-0472">Membrane</keyword>
<keyword evidence="2" id="KW-0812">Transmembrane</keyword>
<evidence type="ECO:0000256" key="2">
    <source>
        <dbReference type="SAM" id="Phobius"/>
    </source>
</evidence>
<dbReference type="AlphaFoldDB" id="A0A7C2K2K2"/>
<evidence type="ECO:0000256" key="1">
    <source>
        <dbReference type="SAM" id="Coils"/>
    </source>
</evidence>
<keyword evidence="1" id="KW-0175">Coiled coil</keyword>
<accession>A0A7C2K2K2</accession>
<feature type="transmembrane region" description="Helical" evidence="2">
    <location>
        <begin position="222"/>
        <end position="245"/>
    </location>
</feature>
<sequence>MPDLRDEVIKAEAAIKELAKELGKEQELVKKIEEAKKQLENVAIALENKRRELENILDQIKKLSDSVHQGTQKLEKSARELLPNISQLLDDFKREQQKWLENSNADLKENLIKVERVVKDLFENLDKDFKTKISEIKEQIGSVDDFIRNQSEKLFLQLERHQVDLKTVTKDLLESLDNNLKVSLSEIKNQNKLLNDLIADYSKRFSFRLDRHQVDLKRISNLALIALVFSIGSFLGIVIIILKVLGIF</sequence>
<feature type="coiled-coil region" evidence="1">
    <location>
        <begin position="1"/>
        <end position="66"/>
    </location>
</feature>
<organism evidence="3">
    <name type="scientific">candidate division WOR-3 bacterium</name>
    <dbReference type="NCBI Taxonomy" id="2052148"/>
    <lineage>
        <taxon>Bacteria</taxon>
        <taxon>Bacteria division WOR-3</taxon>
    </lineage>
</organism>
<evidence type="ECO:0000313" key="3">
    <source>
        <dbReference type="EMBL" id="HEN27362.1"/>
    </source>
</evidence>
<name>A0A7C2K2K2_UNCW3</name>
<comment type="caution">
    <text evidence="3">The sequence shown here is derived from an EMBL/GenBank/DDBJ whole genome shotgun (WGS) entry which is preliminary data.</text>
</comment>
<dbReference type="EMBL" id="DSOL01000041">
    <property type="protein sequence ID" value="HEN27362.1"/>
    <property type="molecule type" value="Genomic_DNA"/>
</dbReference>
<proteinExistence type="predicted"/>